<feature type="transmembrane region" description="Helical" evidence="7">
    <location>
        <begin position="283"/>
        <end position="303"/>
    </location>
</feature>
<evidence type="ECO:0000313" key="9">
    <source>
        <dbReference type="EMBL" id="KAH3674997.1"/>
    </source>
</evidence>
<dbReference type="Gene3D" id="1.20.1720.10">
    <property type="entry name" value="Multidrug resistance protein D"/>
    <property type="match status" value="1"/>
</dbReference>
<evidence type="ECO:0000313" key="10">
    <source>
        <dbReference type="Proteomes" id="UP000774326"/>
    </source>
</evidence>
<evidence type="ECO:0000256" key="6">
    <source>
        <dbReference type="SAM" id="MobiDB-lite"/>
    </source>
</evidence>
<feature type="compositionally biased region" description="Low complexity" evidence="6">
    <location>
        <begin position="567"/>
        <end position="579"/>
    </location>
</feature>
<feature type="transmembrane region" description="Helical" evidence="7">
    <location>
        <begin position="418"/>
        <end position="437"/>
    </location>
</feature>
<feature type="region of interest" description="Disordered" evidence="6">
    <location>
        <begin position="1"/>
        <end position="25"/>
    </location>
</feature>
<dbReference type="PROSITE" id="PS00217">
    <property type="entry name" value="SUGAR_TRANSPORT_2"/>
    <property type="match status" value="1"/>
</dbReference>
<feature type="transmembrane region" description="Helical" evidence="7">
    <location>
        <begin position="215"/>
        <end position="235"/>
    </location>
</feature>
<feature type="transmembrane region" description="Helical" evidence="7">
    <location>
        <begin position="388"/>
        <end position="406"/>
    </location>
</feature>
<gene>
    <name evidence="9" type="ORF">WICPIJ_009383</name>
</gene>
<dbReference type="InterPro" id="IPR001958">
    <property type="entry name" value="Tet-R_TetA/multi-R_MdtG-like"/>
</dbReference>
<dbReference type="InterPro" id="IPR020846">
    <property type="entry name" value="MFS_dom"/>
</dbReference>
<dbReference type="InterPro" id="IPR005829">
    <property type="entry name" value="Sugar_transporter_CS"/>
</dbReference>
<feature type="compositionally biased region" description="Basic and acidic residues" evidence="6">
    <location>
        <begin position="1"/>
        <end position="10"/>
    </location>
</feature>
<keyword evidence="10" id="KW-1185">Reference proteome</keyword>
<dbReference type="CDD" id="cd17502">
    <property type="entry name" value="MFS_Azr1_MDR_like"/>
    <property type="match status" value="1"/>
</dbReference>
<dbReference type="PANTHER" id="PTHR23501">
    <property type="entry name" value="MAJOR FACILITATOR SUPERFAMILY"/>
    <property type="match status" value="1"/>
</dbReference>
<feature type="region of interest" description="Disordered" evidence="6">
    <location>
        <begin position="559"/>
        <end position="596"/>
    </location>
</feature>
<protein>
    <recommendedName>
        <fullName evidence="8">Major facilitator superfamily (MFS) profile domain-containing protein</fullName>
    </recommendedName>
</protein>
<feature type="domain" description="Major facilitator superfamily (MFS) profile" evidence="8">
    <location>
        <begin position="62"/>
        <end position="553"/>
    </location>
</feature>
<dbReference type="OrthoDB" id="10021397at2759"/>
<evidence type="ECO:0000256" key="7">
    <source>
        <dbReference type="SAM" id="Phobius"/>
    </source>
</evidence>
<dbReference type="GO" id="GO:0022857">
    <property type="term" value="F:transmembrane transporter activity"/>
    <property type="evidence" value="ECO:0007669"/>
    <property type="project" value="InterPro"/>
</dbReference>
<feature type="transmembrane region" description="Helical" evidence="7">
    <location>
        <begin position="152"/>
        <end position="172"/>
    </location>
</feature>
<comment type="similarity">
    <text evidence="2">Belongs to the major facilitator superfamily.</text>
</comment>
<dbReference type="PANTHER" id="PTHR23501:SF198">
    <property type="entry name" value="AZOLE RESISTANCE PROTEIN 1-RELATED"/>
    <property type="match status" value="1"/>
</dbReference>
<sequence length="596" mass="64336">MSSITDKAEGELSANNTINTSSGHHNADVEAQTSQKKFFEGNAGDGTTVYDQYLTGYKFVLCFMSCLITMFLIGLDQTIVITLLTTVGEKFNAYDKVGWITSGYLLTMSVLAPTWGRISITFGRKYSILCAVVLFEVGSLITALANSMNMLIGGRVLSGIGGGGIQSLAFIIASEMVPIHRRAVIFAFFGLTFALSSVAGPLVGGAFTEHVTWRWCFYINLPLGGISFLALSCFFNPPKAKGTLKEKLKSIDYVGNILLIIAVLFFLLAISLGGVNFPWRSGAVISLFVLSGVIAVLFFVWNFRYSKLPVLPMNLFTTLGVSIPVATLFLSFFCFMGISVYLSTYFQIVNNADAMQTGLHLLPILISIIVGSISTGILMKSTRHIKPFAIFGGVAGSVGLGTLTLLNQNSSRADKIGLLILPGISIGVLLQTGMMSAQLNAPKSESSTILATSFFNFARSLGGAIGANMAQTIFNSSYKSIVAKNLHELNGKITREQVLSVTASPAFLKSLDKETRDLVISWIMSAVRNVFITSASLMCFSSLLTVFYSNKRIPAKEEVMSKEEYEAQQGQAQEQSQAEGEGEAQGEAQEEAKAEN</sequence>
<feature type="transmembrane region" description="Helical" evidence="7">
    <location>
        <begin position="361"/>
        <end position="379"/>
    </location>
</feature>
<feature type="transmembrane region" description="Helical" evidence="7">
    <location>
        <begin position="519"/>
        <end position="548"/>
    </location>
</feature>
<feature type="transmembrane region" description="Helical" evidence="7">
    <location>
        <begin position="97"/>
        <end position="116"/>
    </location>
</feature>
<dbReference type="GO" id="GO:0005886">
    <property type="term" value="C:plasma membrane"/>
    <property type="evidence" value="ECO:0007669"/>
    <property type="project" value="TreeGrafter"/>
</dbReference>
<proteinExistence type="inferred from homology"/>
<evidence type="ECO:0000256" key="5">
    <source>
        <dbReference type="ARBA" id="ARBA00023136"/>
    </source>
</evidence>
<evidence type="ECO:0000256" key="3">
    <source>
        <dbReference type="ARBA" id="ARBA00022692"/>
    </source>
</evidence>
<evidence type="ECO:0000256" key="2">
    <source>
        <dbReference type="ARBA" id="ARBA00008335"/>
    </source>
</evidence>
<name>A0A9P8PP06_WICPI</name>
<dbReference type="Pfam" id="PF07690">
    <property type="entry name" value="MFS_1"/>
    <property type="match status" value="1"/>
</dbReference>
<keyword evidence="5 7" id="KW-0472">Membrane</keyword>
<comment type="caution">
    <text evidence="9">The sequence shown here is derived from an EMBL/GenBank/DDBJ whole genome shotgun (WGS) entry which is preliminary data.</text>
</comment>
<dbReference type="PRINTS" id="PR01035">
    <property type="entry name" value="TCRTETA"/>
</dbReference>
<evidence type="ECO:0000256" key="4">
    <source>
        <dbReference type="ARBA" id="ARBA00022989"/>
    </source>
</evidence>
<feature type="transmembrane region" description="Helical" evidence="7">
    <location>
        <begin position="128"/>
        <end position="146"/>
    </location>
</feature>
<feature type="transmembrane region" description="Helical" evidence="7">
    <location>
        <begin position="256"/>
        <end position="277"/>
    </location>
</feature>
<dbReference type="EMBL" id="JAEUBG010005434">
    <property type="protein sequence ID" value="KAH3674997.1"/>
    <property type="molecule type" value="Genomic_DNA"/>
</dbReference>
<dbReference type="Gene3D" id="1.20.1250.20">
    <property type="entry name" value="MFS general substrate transporter like domains"/>
    <property type="match status" value="1"/>
</dbReference>
<feature type="compositionally biased region" description="Polar residues" evidence="6">
    <location>
        <begin position="13"/>
        <end position="24"/>
    </location>
</feature>
<evidence type="ECO:0000256" key="1">
    <source>
        <dbReference type="ARBA" id="ARBA00004141"/>
    </source>
</evidence>
<dbReference type="AlphaFoldDB" id="A0A9P8PP06"/>
<dbReference type="SUPFAM" id="SSF103473">
    <property type="entry name" value="MFS general substrate transporter"/>
    <property type="match status" value="1"/>
</dbReference>
<comment type="subcellular location">
    <subcellularLocation>
        <location evidence="1">Membrane</location>
        <topology evidence="1">Multi-pass membrane protein</topology>
    </subcellularLocation>
</comment>
<dbReference type="PROSITE" id="PS50850">
    <property type="entry name" value="MFS"/>
    <property type="match status" value="1"/>
</dbReference>
<feature type="transmembrane region" description="Helical" evidence="7">
    <location>
        <begin position="59"/>
        <end position="85"/>
    </location>
</feature>
<dbReference type="InterPro" id="IPR011701">
    <property type="entry name" value="MFS"/>
</dbReference>
<keyword evidence="3 7" id="KW-0812">Transmembrane</keyword>
<reference evidence="9" key="2">
    <citation type="submission" date="2021-01" db="EMBL/GenBank/DDBJ databases">
        <authorList>
            <person name="Schikora-Tamarit M.A."/>
        </authorList>
    </citation>
    <scope>NUCLEOTIDE SEQUENCE</scope>
    <source>
        <strain evidence="9">CBS2887</strain>
    </source>
</reference>
<dbReference type="InterPro" id="IPR036259">
    <property type="entry name" value="MFS_trans_sf"/>
</dbReference>
<reference evidence="9" key="1">
    <citation type="journal article" date="2021" name="Open Biol.">
        <title>Shared evolutionary footprints suggest mitochondrial oxidative damage underlies multiple complex I losses in fungi.</title>
        <authorList>
            <person name="Schikora-Tamarit M.A."/>
            <person name="Marcet-Houben M."/>
            <person name="Nosek J."/>
            <person name="Gabaldon T."/>
        </authorList>
    </citation>
    <scope>NUCLEOTIDE SEQUENCE</scope>
    <source>
        <strain evidence="9">CBS2887</strain>
    </source>
</reference>
<evidence type="ECO:0000259" key="8">
    <source>
        <dbReference type="PROSITE" id="PS50850"/>
    </source>
</evidence>
<accession>A0A9P8PP06</accession>
<dbReference type="Proteomes" id="UP000774326">
    <property type="component" value="Unassembled WGS sequence"/>
</dbReference>
<keyword evidence="4 7" id="KW-1133">Transmembrane helix</keyword>
<feature type="transmembrane region" description="Helical" evidence="7">
    <location>
        <begin position="184"/>
        <end position="203"/>
    </location>
</feature>
<organism evidence="9 10">
    <name type="scientific">Wickerhamomyces pijperi</name>
    <name type="common">Yeast</name>
    <name type="synonym">Pichia pijperi</name>
    <dbReference type="NCBI Taxonomy" id="599730"/>
    <lineage>
        <taxon>Eukaryota</taxon>
        <taxon>Fungi</taxon>
        <taxon>Dikarya</taxon>
        <taxon>Ascomycota</taxon>
        <taxon>Saccharomycotina</taxon>
        <taxon>Saccharomycetes</taxon>
        <taxon>Phaffomycetales</taxon>
        <taxon>Wickerhamomycetaceae</taxon>
        <taxon>Wickerhamomyces</taxon>
    </lineage>
</organism>
<feature type="transmembrane region" description="Helical" evidence="7">
    <location>
        <begin position="315"/>
        <end position="341"/>
    </location>
</feature>